<name>A0AAW0CK90_9AGAR</name>
<evidence type="ECO:0000256" key="1">
    <source>
        <dbReference type="SAM" id="MobiDB-lite"/>
    </source>
</evidence>
<evidence type="ECO:0000313" key="2">
    <source>
        <dbReference type="EMBL" id="KAK7038455.1"/>
    </source>
</evidence>
<proteinExistence type="predicted"/>
<dbReference type="EMBL" id="JAWWNJ010000017">
    <property type="protein sequence ID" value="KAK7038455.1"/>
    <property type="molecule type" value="Genomic_DNA"/>
</dbReference>
<keyword evidence="3" id="KW-1185">Reference proteome</keyword>
<feature type="region of interest" description="Disordered" evidence="1">
    <location>
        <begin position="43"/>
        <end position="104"/>
    </location>
</feature>
<accession>A0AAW0CK90</accession>
<evidence type="ECO:0000313" key="3">
    <source>
        <dbReference type="Proteomes" id="UP001362999"/>
    </source>
</evidence>
<gene>
    <name evidence="2" type="ORF">R3P38DRAFT_3182546</name>
</gene>
<reference evidence="2 3" key="1">
    <citation type="journal article" date="2024" name="J Genomics">
        <title>Draft genome sequencing and assembly of Favolaschia claudopus CIRM-BRFM 2984 isolated from oak limbs.</title>
        <authorList>
            <person name="Navarro D."/>
            <person name="Drula E."/>
            <person name="Chaduli D."/>
            <person name="Cazenave R."/>
            <person name="Ahrendt S."/>
            <person name="Wang J."/>
            <person name="Lipzen A."/>
            <person name="Daum C."/>
            <person name="Barry K."/>
            <person name="Grigoriev I.V."/>
            <person name="Favel A."/>
            <person name="Rosso M.N."/>
            <person name="Martin F."/>
        </authorList>
    </citation>
    <scope>NUCLEOTIDE SEQUENCE [LARGE SCALE GENOMIC DNA]</scope>
    <source>
        <strain evidence="2 3">CIRM-BRFM 2984</strain>
    </source>
</reference>
<comment type="caution">
    <text evidence="2">The sequence shown here is derived from an EMBL/GenBank/DDBJ whole genome shotgun (WGS) entry which is preliminary data.</text>
</comment>
<feature type="compositionally biased region" description="Basic and acidic residues" evidence="1">
    <location>
        <begin position="57"/>
        <end position="67"/>
    </location>
</feature>
<organism evidence="2 3">
    <name type="scientific">Favolaschia claudopus</name>
    <dbReference type="NCBI Taxonomy" id="2862362"/>
    <lineage>
        <taxon>Eukaryota</taxon>
        <taxon>Fungi</taxon>
        <taxon>Dikarya</taxon>
        <taxon>Basidiomycota</taxon>
        <taxon>Agaricomycotina</taxon>
        <taxon>Agaricomycetes</taxon>
        <taxon>Agaricomycetidae</taxon>
        <taxon>Agaricales</taxon>
        <taxon>Marasmiineae</taxon>
        <taxon>Mycenaceae</taxon>
        <taxon>Favolaschia</taxon>
    </lineage>
</organism>
<sequence>MAIDSPPLDRVVLAAPPPRLIPRRAHHSEYALILTTYARDASHSYHGGFTMSPSSAPDHDHSQDQERQAYGQPLRRPELSPHIQARRSIDQDEMGGQSHWMNPA</sequence>
<dbReference type="AlphaFoldDB" id="A0AAW0CK90"/>
<dbReference type="Proteomes" id="UP001362999">
    <property type="component" value="Unassembled WGS sequence"/>
</dbReference>
<protein>
    <submittedName>
        <fullName evidence="2">Uncharacterized protein</fullName>
    </submittedName>
</protein>